<feature type="domain" description="Tyr recombinase" evidence="5">
    <location>
        <begin position="186"/>
        <end position="374"/>
    </location>
</feature>
<keyword evidence="2" id="KW-0233">DNA recombination</keyword>
<dbReference type="InterPro" id="IPR052925">
    <property type="entry name" value="Phage_Integrase-like_Recomb"/>
</dbReference>
<dbReference type="Pfam" id="PF00589">
    <property type="entry name" value="Phage_integrase"/>
    <property type="match status" value="1"/>
</dbReference>
<dbReference type="PANTHER" id="PTHR34605">
    <property type="entry name" value="PHAGE_INTEGRASE DOMAIN-CONTAINING PROTEIN"/>
    <property type="match status" value="1"/>
</dbReference>
<evidence type="ECO:0000259" key="6">
    <source>
        <dbReference type="PROSITE" id="PS51900"/>
    </source>
</evidence>
<keyword evidence="1 3" id="KW-0238">DNA-binding</keyword>
<reference evidence="7 8" key="1">
    <citation type="submission" date="2021-03" db="EMBL/GenBank/DDBJ databases">
        <title>Actinomadura violae sp. nov., isolated from lichen in Thailand.</title>
        <authorList>
            <person name="Kanchanasin P."/>
            <person name="Saeng-In P."/>
            <person name="Phongsopitanun W."/>
            <person name="Yuki M."/>
            <person name="Kudo T."/>
            <person name="Ohkuma M."/>
            <person name="Tanasupawat S."/>
        </authorList>
    </citation>
    <scope>NUCLEOTIDE SEQUENCE [LARGE SCALE GENOMIC DNA]</scope>
    <source>
        <strain evidence="7 8">LCR2-06</strain>
    </source>
</reference>
<dbReference type="InterPro" id="IPR010998">
    <property type="entry name" value="Integrase_recombinase_N"/>
</dbReference>
<dbReference type="PROSITE" id="PS51900">
    <property type="entry name" value="CB"/>
    <property type="match status" value="1"/>
</dbReference>
<dbReference type="InterPro" id="IPR044068">
    <property type="entry name" value="CB"/>
</dbReference>
<dbReference type="EMBL" id="JAGEPF010000006">
    <property type="protein sequence ID" value="MBO2458148.1"/>
    <property type="molecule type" value="Genomic_DNA"/>
</dbReference>
<proteinExistence type="predicted"/>
<evidence type="ECO:0000313" key="8">
    <source>
        <dbReference type="Proteomes" id="UP000680206"/>
    </source>
</evidence>
<gene>
    <name evidence="7" type="ORF">J4709_11245</name>
</gene>
<evidence type="ECO:0000313" key="7">
    <source>
        <dbReference type="EMBL" id="MBO2458148.1"/>
    </source>
</evidence>
<dbReference type="PANTHER" id="PTHR34605:SF4">
    <property type="entry name" value="DNA ADENINE METHYLTRANSFERASE"/>
    <property type="match status" value="1"/>
</dbReference>
<feature type="domain" description="Core-binding (CB)" evidence="6">
    <location>
        <begin position="51"/>
        <end position="146"/>
    </location>
</feature>
<evidence type="ECO:0000259" key="5">
    <source>
        <dbReference type="PROSITE" id="PS51898"/>
    </source>
</evidence>
<dbReference type="RefSeq" id="WP_208239870.1">
    <property type="nucleotide sequence ID" value="NZ_JAGEPF010000006.1"/>
</dbReference>
<dbReference type="Gene3D" id="1.10.150.130">
    <property type="match status" value="1"/>
</dbReference>
<dbReference type="InterPro" id="IPR013762">
    <property type="entry name" value="Integrase-like_cat_sf"/>
</dbReference>
<dbReference type="Proteomes" id="UP000680206">
    <property type="component" value="Unassembled WGS sequence"/>
</dbReference>
<sequence>MTDLVASPTPPPDPPPEPPSEPLQGQVVPAVPPGGRGAVPDLARFVRARVPADGAADTAYLAALAADVAGYLAAGHAPATRSKYAHGWAEFQGFCARFGLPVGVPARPTDVEVVALYLAELGRTGIAMRTVAQRIAAIRHVHAEAGLPTPTDHPWIRQISRGMRRTHGVHTTGKDAVSLPLLAAMVRARPVPPRPHPAARAAVSRAYLIALRDRCLLLLGFFAGVRRTEFTAIRVDDLELLEQGLRITLGHSKTDQEGAGRAIEILARRRRVRTGQAAPPLLSGITAGGNVRATALSERYVATTVKDAAADAGQAPEVVDALAAHSLRAGIGTAARAADVDEPRVGRLLGHTGTTTGIYNRPHWDGRLHEILYTWILDHPTLSGLPERPTQQGG</sequence>
<evidence type="ECO:0000256" key="4">
    <source>
        <dbReference type="SAM" id="MobiDB-lite"/>
    </source>
</evidence>
<name>A0ABS3RNL1_9ACTN</name>
<feature type="compositionally biased region" description="Pro residues" evidence="4">
    <location>
        <begin position="8"/>
        <end position="21"/>
    </location>
</feature>
<dbReference type="InterPro" id="IPR002104">
    <property type="entry name" value="Integrase_catalytic"/>
</dbReference>
<evidence type="ECO:0000256" key="2">
    <source>
        <dbReference type="ARBA" id="ARBA00023172"/>
    </source>
</evidence>
<dbReference type="SUPFAM" id="SSF56349">
    <property type="entry name" value="DNA breaking-rejoining enzymes"/>
    <property type="match status" value="1"/>
</dbReference>
<dbReference type="PROSITE" id="PS51898">
    <property type="entry name" value="TYR_RECOMBINASE"/>
    <property type="match status" value="1"/>
</dbReference>
<comment type="caution">
    <text evidence="7">The sequence shown here is derived from an EMBL/GenBank/DDBJ whole genome shotgun (WGS) entry which is preliminary data.</text>
</comment>
<evidence type="ECO:0000256" key="3">
    <source>
        <dbReference type="PROSITE-ProRule" id="PRU01248"/>
    </source>
</evidence>
<dbReference type="SUPFAM" id="SSF47823">
    <property type="entry name" value="lambda integrase-like, N-terminal domain"/>
    <property type="match status" value="1"/>
</dbReference>
<dbReference type="Gene3D" id="1.10.443.10">
    <property type="entry name" value="Intergrase catalytic core"/>
    <property type="match status" value="1"/>
</dbReference>
<evidence type="ECO:0000256" key="1">
    <source>
        <dbReference type="ARBA" id="ARBA00023125"/>
    </source>
</evidence>
<keyword evidence="8" id="KW-1185">Reference proteome</keyword>
<feature type="region of interest" description="Disordered" evidence="4">
    <location>
        <begin position="1"/>
        <end position="33"/>
    </location>
</feature>
<dbReference type="InterPro" id="IPR011010">
    <property type="entry name" value="DNA_brk_join_enz"/>
</dbReference>
<accession>A0ABS3RNL1</accession>
<protein>
    <submittedName>
        <fullName evidence="7">Tyrosine-type recombinase/integrase</fullName>
    </submittedName>
</protein>
<organism evidence="7 8">
    <name type="scientific">Actinomadura violacea</name>
    <dbReference type="NCBI Taxonomy" id="2819934"/>
    <lineage>
        <taxon>Bacteria</taxon>
        <taxon>Bacillati</taxon>
        <taxon>Actinomycetota</taxon>
        <taxon>Actinomycetes</taxon>
        <taxon>Streptosporangiales</taxon>
        <taxon>Thermomonosporaceae</taxon>
        <taxon>Actinomadura</taxon>
    </lineage>
</organism>